<dbReference type="Pfam" id="PF00668">
    <property type="entry name" value="Condensation"/>
    <property type="match status" value="2"/>
</dbReference>
<dbReference type="InterPro" id="IPR009081">
    <property type="entry name" value="PP-bd_ACP"/>
</dbReference>
<evidence type="ECO:0000256" key="1">
    <source>
        <dbReference type="ARBA" id="ARBA00001957"/>
    </source>
</evidence>
<dbReference type="SUPFAM" id="SSF52777">
    <property type="entry name" value="CoA-dependent acyltransferases"/>
    <property type="match status" value="4"/>
</dbReference>
<keyword evidence="6" id="KW-0378">Hydrolase</keyword>
<feature type="region of interest" description="Disordered" evidence="4">
    <location>
        <begin position="1137"/>
        <end position="1164"/>
    </location>
</feature>
<feature type="region of interest" description="Disordered" evidence="4">
    <location>
        <begin position="89"/>
        <end position="110"/>
    </location>
</feature>
<dbReference type="PANTHER" id="PTHR45527:SF1">
    <property type="entry name" value="FATTY ACID SYNTHASE"/>
    <property type="match status" value="1"/>
</dbReference>
<protein>
    <submittedName>
        <fullName evidence="6">Alpha/beta fold hydrolase</fullName>
    </submittedName>
</protein>
<dbReference type="InterPro" id="IPR001031">
    <property type="entry name" value="Thioesterase"/>
</dbReference>
<accession>A0A7X1EA79</accession>
<feature type="domain" description="Carrier" evidence="5">
    <location>
        <begin position="1163"/>
        <end position="1238"/>
    </location>
</feature>
<dbReference type="Pfam" id="PF13193">
    <property type="entry name" value="AMP-binding_C"/>
    <property type="match status" value="1"/>
</dbReference>
<comment type="caution">
    <text evidence="6">The sequence shown here is derived from an EMBL/GenBank/DDBJ whole genome shotgun (WGS) entry which is preliminary data.</text>
</comment>
<dbReference type="PANTHER" id="PTHR45527">
    <property type="entry name" value="NONRIBOSOMAL PEPTIDE SYNTHETASE"/>
    <property type="match status" value="1"/>
</dbReference>
<feature type="compositionally biased region" description="Basic and acidic residues" evidence="4">
    <location>
        <begin position="89"/>
        <end position="104"/>
    </location>
</feature>
<evidence type="ECO:0000256" key="2">
    <source>
        <dbReference type="ARBA" id="ARBA00022450"/>
    </source>
</evidence>
<dbReference type="Gene3D" id="3.30.559.10">
    <property type="entry name" value="Chloramphenicol acetyltransferase-like domain"/>
    <property type="match status" value="2"/>
</dbReference>
<dbReference type="RefSeq" id="WP_185661842.1">
    <property type="nucleotide sequence ID" value="NZ_CAWPOO010000013.1"/>
</dbReference>
<dbReference type="InterPro" id="IPR006162">
    <property type="entry name" value="Ppantetheine_attach_site"/>
</dbReference>
<organism evidence="6 7">
    <name type="scientific">Pelagicoccus albus</name>
    <dbReference type="NCBI Taxonomy" id="415222"/>
    <lineage>
        <taxon>Bacteria</taxon>
        <taxon>Pseudomonadati</taxon>
        <taxon>Verrucomicrobiota</taxon>
        <taxon>Opitutia</taxon>
        <taxon>Puniceicoccales</taxon>
        <taxon>Pelagicoccaceae</taxon>
        <taxon>Pelagicoccus</taxon>
    </lineage>
</organism>
<proteinExistence type="predicted"/>
<dbReference type="InterPro" id="IPR001242">
    <property type="entry name" value="Condensation_dom"/>
</dbReference>
<dbReference type="Gene3D" id="3.40.50.1820">
    <property type="entry name" value="alpha/beta hydrolase"/>
    <property type="match status" value="1"/>
</dbReference>
<dbReference type="Gene3D" id="3.30.559.30">
    <property type="entry name" value="Nonribosomal peptide synthetase, condensation domain"/>
    <property type="match status" value="2"/>
</dbReference>
<sequence>MDKSHTSDRIADLTPSQREALLVILKKKHPIGPHRLTAFVTQKNSSDHPSSKELQKILSSHLPQYMVPKDYHVLEKLPLTSNGKVDRKALAESAKKDPRTKTVVDTKSSQESNPLKSIWEKAFGKKIEDDDDFFELGGDSIMAMQIVSHARSAGIELRVTDLFRHSRFNSLSETLNLSSAQQEKAEQPTAIVSIFRDVLGVPDFQADDDFFEAGGDSITAISLISKLRERGFSFSVSSLFKHPSPNKLKASISAGNQAQVAIPVGIEATLSNSETSHLPLTPIQEWFLDQDLDSPDHWNQSVLLKIDKQRTEETIRNAVQSLLARHASLRLALCEDKKHQSIRTYSVTNDIVETVDARGLEKNVLDKLIQTTADKLHPQLSLSEGPLLRGAIFQTDRETLLLLAVHHWSVDAVSWTRLLSDLESQLSNPSTPSELNAVGDSELKEVLSNIPNRANRALAAEAEFWTRQDYAKCPKLHSGISLKNREADTASLSFRLGKRETKAVQNFASKHYSSVQSALLAAVSKSLVGFIGSPNVLIGVEGHGRDLEDPNTSSVVSWMTSYFPLVLDLSHSEGIQDCLNDVQFQLDRIPAKGENFGLIRTRLNTREGGSRIPEPEITFNYLGRQSETKGNGTLEIVGQNIGENRDPQNRRTAQFEINAAIRDDELEVNWSFNPMLHPNKSMDALLVEVRSHFLSLSSMGEYRESGEELRYEISDIQQSLLLHRLGNPRDDQGELNLSGEFVGSPNSLDLEQAWKTVFSTHPALRSRLSETKGQRPVQIIGPTSQAEITPLDLTDLEQSDQQQELSRTKEDFFSQSLDLEHGPTQRLLLVNTAKDRHHFFWKCHHLFIDGWSSSIILQEVLRLANGAEISKTEEANEAFSEYQRWISSRSKASASAFWKDYLSNCSPCNIGTTTTAGNRSLQKIDVGAEQLQAIKSTAKEFRSTPSAILTAAWALTLSALSNSSSVVFGYTISGRDIEISNPQAVVANLASTVPIRIDVDPRENLQFWVQSVLKNQEMVSRFAYLSSARILGSLENVSLNLFDTTLTIANYPWVEESGKVRLENFKGDSTSLSPLSLSIELADILKLNFDFDTGAFSKSEVEHIRLTFQEAVDKLITLRRRSVSLYLPQVSSEFLSETQPGTSATPASKSIKNPPAIGSSGKADSLNPTARVASIFESILDVRSCHGTDDFFELGGTSLQAVRLFRKIEDEFGKRLAPSVLFTNSTVTAIASLLGADAPQLPSLKNLVTIRKGGDSVPLFLIHAGGLQVLFYRELANKLDANRTIYGLQSIGRDGSEPPCKSIQEIATRHLSEVEAVYSNGPYILVGHCFGAAVAIEMAKQLEAKGKQVPLIVSIDGESPHLIGDEVNEEDNIPRYQNSFENYPRLLRAPRRMVRNARRLIRRLRESSRRYLSDSYRQNAELTELMESSVKIAFRNHRTSPYRGPVLAFRCNDSDIYANHGKADWQRVAPNSEMIQVECKHAEILKAPHAAILADSINEKLKSF</sequence>
<evidence type="ECO:0000256" key="3">
    <source>
        <dbReference type="ARBA" id="ARBA00022553"/>
    </source>
</evidence>
<dbReference type="EMBL" id="JACHVC010000013">
    <property type="protein sequence ID" value="MBC2607983.1"/>
    <property type="molecule type" value="Genomic_DNA"/>
</dbReference>
<dbReference type="SMART" id="SM00823">
    <property type="entry name" value="PKS_PP"/>
    <property type="match status" value="3"/>
</dbReference>
<evidence type="ECO:0000313" key="7">
    <source>
        <dbReference type="Proteomes" id="UP000526501"/>
    </source>
</evidence>
<name>A0A7X1EA79_9BACT</name>
<keyword evidence="2" id="KW-0596">Phosphopantetheine</keyword>
<evidence type="ECO:0000259" key="5">
    <source>
        <dbReference type="PROSITE" id="PS50075"/>
    </source>
</evidence>
<dbReference type="Gene3D" id="3.30.300.30">
    <property type="match status" value="1"/>
</dbReference>
<dbReference type="GO" id="GO:0016787">
    <property type="term" value="F:hydrolase activity"/>
    <property type="evidence" value="ECO:0007669"/>
    <property type="project" value="UniProtKB-KW"/>
</dbReference>
<evidence type="ECO:0000313" key="6">
    <source>
        <dbReference type="EMBL" id="MBC2607983.1"/>
    </source>
</evidence>
<feature type="domain" description="Carrier" evidence="5">
    <location>
        <begin position="94"/>
        <end position="179"/>
    </location>
</feature>
<dbReference type="InterPro" id="IPR023213">
    <property type="entry name" value="CAT-like_dom_sf"/>
</dbReference>
<keyword evidence="3" id="KW-0597">Phosphoprotein</keyword>
<gene>
    <name evidence="6" type="ORF">H5P27_18155</name>
</gene>
<dbReference type="InterPro" id="IPR029058">
    <property type="entry name" value="AB_hydrolase_fold"/>
</dbReference>
<dbReference type="InterPro" id="IPR025110">
    <property type="entry name" value="AMP-bd_C"/>
</dbReference>
<dbReference type="InterPro" id="IPR036736">
    <property type="entry name" value="ACP-like_sf"/>
</dbReference>
<dbReference type="Pfam" id="PF00975">
    <property type="entry name" value="Thioesterase"/>
    <property type="match status" value="1"/>
</dbReference>
<dbReference type="InterPro" id="IPR020806">
    <property type="entry name" value="PKS_PP-bd"/>
</dbReference>
<feature type="compositionally biased region" description="Polar residues" evidence="4">
    <location>
        <begin position="1137"/>
        <end position="1151"/>
    </location>
</feature>
<dbReference type="GO" id="GO:0043041">
    <property type="term" value="P:amino acid activation for nonribosomal peptide biosynthetic process"/>
    <property type="evidence" value="ECO:0007669"/>
    <property type="project" value="TreeGrafter"/>
</dbReference>
<dbReference type="PROSITE" id="PS50075">
    <property type="entry name" value="CARRIER"/>
    <property type="match status" value="3"/>
</dbReference>
<dbReference type="Proteomes" id="UP000526501">
    <property type="component" value="Unassembled WGS sequence"/>
</dbReference>
<dbReference type="GO" id="GO:0000036">
    <property type="term" value="F:acyl carrier activity"/>
    <property type="evidence" value="ECO:0007669"/>
    <property type="project" value="TreeGrafter"/>
</dbReference>
<dbReference type="Pfam" id="PF00550">
    <property type="entry name" value="PP-binding"/>
    <property type="match status" value="3"/>
</dbReference>
<dbReference type="PROSITE" id="PS00012">
    <property type="entry name" value="PHOSPHOPANTETHEINE"/>
    <property type="match status" value="1"/>
</dbReference>
<dbReference type="GO" id="GO:0044550">
    <property type="term" value="P:secondary metabolite biosynthetic process"/>
    <property type="evidence" value="ECO:0007669"/>
    <property type="project" value="TreeGrafter"/>
</dbReference>
<reference evidence="6 7" key="1">
    <citation type="submission" date="2020-07" db="EMBL/GenBank/DDBJ databases">
        <authorList>
            <person name="Feng X."/>
        </authorList>
    </citation>
    <scope>NUCLEOTIDE SEQUENCE [LARGE SCALE GENOMIC DNA]</scope>
    <source>
        <strain evidence="6 7">JCM23202</strain>
    </source>
</reference>
<dbReference type="InterPro" id="IPR045851">
    <property type="entry name" value="AMP-bd_C_sf"/>
</dbReference>
<dbReference type="SUPFAM" id="SSF47336">
    <property type="entry name" value="ACP-like"/>
    <property type="match status" value="3"/>
</dbReference>
<dbReference type="GO" id="GO:0031177">
    <property type="term" value="F:phosphopantetheine binding"/>
    <property type="evidence" value="ECO:0007669"/>
    <property type="project" value="InterPro"/>
</dbReference>
<keyword evidence="7" id="KW-1185">Reference proteome</keyword>
<dbReference type="GO" id="GO:0016874">
    <property type="term" value="F:ligase activity"/>
    <property type="evidence" value="ECO:0007669"/>
    <property type="project" value="UniProtKB-KW"/>
</dbReference>
<dbReference type="Gene3D" id="1.10.1200.10">
    <property type="entry name" value="ACP-like"/>
    <property type="match status" value="3"/>
</dbReference>
<dbReference type="SUPFAM" id="SSF56801">
    <property type="entry name" value="Acetyl-CoA synthetase-like"/>
    <property type="match status" value="1"/>
</dbReference>
<feature type="domain" description="Carrier" evidence="5">
    <location>
        <begin position="182"/>
        <end position="256"/>
    </location>
</feature>
<dbReference type="SUPFAM" id="SSF53474">
    <property type="entry name" value="alpha/beta-Hydrolases"/>
    <property type="match status" value="1"/>
</dbReference>
<comment type="cofactor">
    <cofactor evidence="1">
        <name>pantetheine 4'-phosphate</name>
        <dbReference type="ChEBI" id="CHEBI:47942"/>
    </cofactor>
</comment>
<evidence type="ECO:0000256" key="4">
    <source>
        <dbReference type="SAM" id="MobiDB-lite"/>
    </source>
</evidence>
<dbReference type="GO" id="GO:0005737">
    <property type="term" value="C:cytoplasm"/>
    <property type="evidence" value="ECO:0007669"/>
    <property type="project" value="TreeGrafter"/>
</dbReference>